<proteinExistence type="predicted"/>
<reference evidence="2" key="1">
    <citation type="submission" date="2014-09" db="EMBL/GenBank/DDBJ databases">
        <authorList>
            <person name="Illeghems K.G."/>
        </authorList>
    </citation>
    <scope>NUCLEOTIDE SEQUENCE [LARGE SCALE GENOMIC DNA]</scope>
    <source>
        <strain evidence="2">LMG 23848T</strain>
    </source>
</reference>
<gene>
    <name evidence="1" type="ORF">AGA_909</name>
</gene>
<organism evidence="1 2">
    <name type="scientific">Acetobacter ghanensis</name>
    <dbReference type="NCBI Taxonomy" id="431306"/>
    <lineage>
        <taxon>Bacteria</taxon>
        <taxon>Pseudomonadati</taxon>
        <taxon>Pseudomonadota</taxon>
        <taxon>Alphaproteobacteria</taxon>
        <taxon>Acetobacterales</taxon>
        <taxon>Acetobacteraceae</taxon>
        <taxon>Acetobacter</taxon>
    </lineage>
</organism>
<protein>
    <submittedName>
        <fullName evidence="1">Uncharacterized protein</fullName>
    </submittedName>
</protein>
<name>A0A0U5F221_9PROT</name>
<dbReference type="PATRIC" id="fig|431306.5.peg.913"/>
<accession>A0A0U5F221</accession>
<evidence type="ECO:0000313" key="1">
    <source>
        <dbReference type="EMBL" id="CEF54663.1"/>
    </source>
</evidence>
<evidence type="ECO:0000313" key="2">
    <source>
        <dbReference type="Proteomes" id="UP000068250"/>
    </source>
</evidence>
<dbReference type="EMBL" id="LN609302">
    <property type="protein sequence ID" value="CEF54663.1"/>
    <property type="molecule type" value="Genomic_DNA"/>
</dbReference>
<sequence>MPSAFHVEWLQPAGSSAGLLAGAPSALNWLRDDQGRCWVSERDMGTADNAHFLRMWSFAGEFMKCV</sequence>
<dbReference type="AlphaFoldDB" id="A0A0U5F221"/>
<dbReference type="Proteomes" id="UP000068250">
    <property type="component" value="Chromosome I"/>
</dbReference>